<dbReference type="PROSITE" id="PS51450">
    <property type="entry name" value="LRR"/>
    <property type="match status" value="1"/>
</dbReference>
<evidence type="ECO:0000313" key="5">
    <source>
        <dbReference type="EMBL" id="RXH99220.1"/>
    </source>
</evidence>
<name>A0A498JUS5_MALDO</name>
<gene>
    <name evidence="5" type="ORF">DVH24_011545</name>
</gene>
<reference evidence="5 6" key="1">
    <citation type="submission" date="2018-10" db="EMBL/GenBank/DDBJ databases">
        <title>A high-quality apple genome assembly.</title>
        <authorList>
            <person name="Hu J."/>
        </authorList>
    </citation>
    <scope>NUCLEOTIDE SEQUENCE [LARGE SCALE GENOMIC DNA]</scope>
    <source>
        <strain evidence="6">cv. HFTH1</strain>
        <tissue evidence="5">Young leaf</tissue>
    </source>
</reference>
<evidence type="ECO:0000256" key="3">
    <source>
        <dbReference type="SAM" id="MobiDB-lite"/>
    </source>
</evidence>
<evidence type="ECO:0000256" key="2">
    <source>
        <dbReference type="ARBA" id="ARBA00038334"/>
    </source>
</evidence>
<dbReference type="InterPro" id="IPR000073">
    <property type="entry name" value="AB_hydrolase_1"/>
</dbReference>
<evidence type="ECO:0000259" key="4">
    <source>
        <dbReference type="Pfam" id="PF00561"/>
    </source>
</evidence>
<dbReference type="STRING" id="3750.A0A498JUS5"/>
<comment type="similarity">
    <text evidence="2">Belongs to the AB hydrolase superfamily. Epoxide hydrolase family.</text>
</comment>
<feature type="compositionally biased region" description="Acidic residues" evidence="3">
    <location>
        <begin position="294"/>
        <end position="336"/>
    </location>
</feature>
<dbReference type="InterPro" id="IPR000639">
    <property type="entry name" value="Epox_hydrolase-like"/>
</dbReference>
<sequence>MEVPNDFGSGLPCLVNLNLSCNDFHSLPSLSGISKLGQLLLNGCRNLVEIPDLPQSLYLLDIYKCPVVERMPDFSGMSAHMVLSSPKLIEFPGLDSALNSGLILHMPVHNNLTDYLLKDSTLQGWTGRGHITLAGGQIPTWFNHVNEGAQVSFEVPKEIGRNPKALAVCMAYRSFIDVDSVFFGSCFICVINHTKRTSFFVDLMSPPACGGEYLWLGHIPLWEDKFNFEEGDLVLVIAKILRSDQFMVKKTGVRLRSEFMVKKTGVRLVCDKTFEGRLYYRYYPIPYGRALEEIPTENDEDFHEDYENDDEDDSEDDDDDDTNDEGDDNQDDDDDHDDHHKYITVQGLKLHVADIGTGSNVVVFLHGFPEIWYSWRHQMVAAANAGFRAIAPDYRGYGLSDPPPQSEKTSYRDLASDILGILDSLAIPKVFLIAKDFGVGVATLFSLLHPERVVGVVTMGLPIMPPGPRKTGNYLPEGFYISRWQEPGRAEADFGRLDAKTVVRNVYILFSRSEIPIAAEDQEIMDLVDPSTPLPPWFCEEDLAAYGALYEKSGFRTALQVPYRAIREESDVADPIVKAPALFIMGGKDYVNKFPGIEDYINSGKIKEFVPDLEIVFLPEGTHFVQEQSPEEVNQLILTFLGKHI</sequence>
<dbReference type="SUPFAM" id="SSF53474">
    <property type="entry name" value="alpha/beta-Hydrolases"/>
    <property type="match status" value="1"/>
</dbReference>
<dbReference type="Gene3D" id="3.80.10.10">
    <property type="entry name" value="Ribonuclease Inhibitor"/>
    <property type="match status" value="1"/>
</dbReference>
<feature type="domain" description="AB hydrolase-1" evidence="4">
    <location>
        <begin position="360"/>
        <end position="628"/>
    </location>
</feature>
<dbReference type="InterPro" id="IPR001611">
    <property type="entry name" value="Leu-rich_rpt"/>
</dbReference>
<protein>
    <recommendedName>
        <fullName evidence="4">AB hydrolase-1 domain-containing protein</fullName>
    </recommendedName>
</protein>
<dbReference type="InterPro" id="IPR032675">
    <property type="entry name" value="LRR_dom_sf"/>
</dbReference>
<feature type="region of interest" description="Disordered" evidence="3">
    <location>
        <begin position="294"/>
        <end position="339"/>
    </location>
</feature>
<comment type="caution">
    <text evidence="5">The sequence shown here is derived from an EMBL/GenBank/DDBJ whole genome shotgun (WGS) entry which is preliminary data.</text>
</comment>
<organism evidence="5 6">
    <name type="scientific">Malus domestica</name>
    <name type="common">Apple</name>
    <name type="synonym">Pyrus malus</name>
    <dbReference type="NCBI Taxonomy" id="3750"/>
    <lineage>
        <taxon>Eukaryota</taxon>
        <taxon>Viridiplantae</taxon>
        <taxon>Streptophyta</taxon>
        <taxon>Embryophyta</taxon>
        <taxon>Tracheophyta</taxon>
        <taxon>Spermatophyta</taxon>
        <taxon>Magnoliopsida</taxon>
        <taxon>eudicotyledons</taxon>
        <taxon>Gunneridae</taxon>
        <taxon>Pentapetalae</taxon>
        <taxon>rosids</taxon>
        <taxon>fabids</taxon>
        <taxon>Rosales</taxon>
        <taxon>Rosaceae</taxon>
        <taxon>Amygdaloideae</taxon>
        <taxon>Maleae</taxon>
        <taxon>Malus</taxon>
    </lineage>
</organism>
<dbReference type="EMBL" id="RDQH01000331">
    <property type="protein sequence ID" value="RXH99220.1"/>
    <property type="molecule type" value="Genomic_DNA"/>
</dbReference>
<keyword evidence="1" id="KW-0378">Hydrolase</keyword>
<dbReference type="PANTHER" id="PTHR43329">
    <property type="entry name" value="EPOXIDE HYDROLASE"/>
    <property type="match status" value="1"/>
</dbReference>
<evidence type="ECO:0000256" key="1">
    <source>
        <dbReference type="ARBA" id="ARBA00022801"/>
    </source>
</evidence>
<accession>A0A498JUS5</accession>
<dbReference type="PRINTS" id="PR00111">
    <property type="entry name" value="ABHYDROLASE"/>
</dbReference>
<dbReference type="InterPro" id="IPR029058">
    <property type="entry name" value="AB_hydrolase_fold"/>
</dbReference>
<dbReference type="GO" id="GO:0016787">
    <property type="term" value="F:hydrolase activity"/>
    <property type="evidence" value="ECO:0007669"/>
    <property type="project" value="UniProtKB-KW"/>
</dbReference>
<keyword evidence="6" id="KW-1185">Reference proteome</keyword>
<dbReference type="PRINTS" id="PR00412">
    <property type="entry name" value="EPOXHYDRLASE"/>
</dbReference>
<proteinExistence type="inferred from homology"/>
<dbReference type="Proteomes" id="UP000290289">
    <property type="component" value="Chromosome 5"/>
</dbReference>
<evidence type="ECO:0000313" key="6">
    <source>
        <dbReference type="Proteomes" id="UP000290289"/>
    </source>
</evidence>
<dbReference type="AlphaFoldDB" id="A0A498JUS5"/>
<dbReference type="Gene3D" id="3.40.50.1820">
    <property type="entry name" value="alpha/beta hydrolase"/>
    <property type="match status" value="1"/>
</dbReference>
<dbReference type="SUPFAM" id="SSF52058">
    <property type="entry name" value="L domain-like"/>
    <property type="match status" value="1"/>
</dbReference>
<dbReference type="Pfam" id="PF00561">
    <property type="entry name" value="Abhydrolase_1"/>
    <property type="match status" value="1"/>
</dbReference>